<dbReference type="EMBL" id="JACICY010000003">
    <property type="protein sequence ID" value="MBB3860352.1"/>
    <property type="molecule type" value="Genomic_DNA"/>
</dbReference>
<evidence type="ECO:0008006" key="4">
    <source>
        <dbReference type="Google" id="ProtNLM"/>
    </source>
</evidence>
<evidence type="ECO:0000313" key="2">
    <source>
        <dbReference type="EMBL" id="MBB3860352.1"/>
    </source>
</evidence>
<keyword evidence="1" id="KW-0732">Signal</keyword>
<evidence type="ECO:0000256" key="1">
    <source>
        <dbReference type="SAM" id="SignalP"/>
    </source>
</evidence>
<evidence type="ECO:0000313" key="3">
    <source>
        <dbReference type="Proteomes" id="UP000562395"/>
    </source>
</evidence>
<reference evidence="2 3" key="1">
    <citation type="submission" date="2020-08" db="EMBL/GenBank/DDBJ databases">
        <title>Genomic Encyclopedia of Type Strains, Phase IV (KMG-IV): sequencing the most valuable type-strain genomes for metagenomic binning, comparative biology and taxonomic classification.</title>
        <authorList>
            <person name="Goeker M."/>
        </authorList>
    </citation>
    <scope>NUCLEOTIDE SEQUENCE [LARGE SCALE GENOMIC DNA]</scope>
    <source>
        <strain evidence="2 3">DSM 14552</strain>
    </source>
</reference>
<dbReference type="Proteomes" id="UP000562395">
    <property type="component" value="Unassembled WGS sequence"/>
</dbReference>
<proteinExistence type="predicted"/>
<organism evidence="2 3">
    <name type="scientific">Novosphingobium hassiacum</name>
    <dbReference type="NCBI Taxonomy" id="173676"/>
    <lineage>
        <taxon>Bacteria</taxon>
        <taxon>Pseudomonadati</taxon>
        <taxon>Pseudomonadota</taxon>
        <taxon>Alphaproteobacteria</taxon>
        <taxon>Sphingomonadales</taxon>
        <taxon>Sphingomonadaceae</taxon>
        <taxon>Novosphingobium</taxon>
    </lineage>
</organism>
<accession>A0A7W5ZVW9</accession>
<name>A0A7W5ZVW9_9SPHN</name>
<feature type="chain" id="PRO_5030685926" description="DUF4402 domain-containing protein" evidence="1">
    <location>
        <begin position="22"/>
        <end position="184"/>
    </location>
</feature>
<dbReference type="RefSeq" id="WP_183612623.1">
    <property type="nucleotide sequence ID" value="NZ_JACICY010000003.1"/>
</dbReference>
<sequence>MKALIFAGTALAAVLAQPAQAQSASDSQDFSVIGNVPALCVGGAVTPAGGIFDLGVLVDTATGFLRTDLSAPAQLIQGSFCSSRSTIAVVATPILAQGFTGTAPAGFSRSIDYVASANGWTASPAVFATASASNAAASQTRETPFSGPISVGIAGFATTGGSALRMVADTSYLGTVTVTLTPDN</sequence>
<feature type="signal peptide" evidence="1">
    <location>
        <begin position="1"/>
        <end position="21"/>
    </location>
</feature>
<comment type="caution">
    <text evidence="2">The sequence shown here is derived from an EMBL/GenBank/DDBJ whole genome shotgun (WGS) entry which is preliminary data.</text>
</comment>
<gene>
    <name evidence="2" type="ORF">GGQ88_001618</name>
</gene>
<protein>
    <recommendedName>
        <fullName evidence="4">DUF4402 domain-containing protein</fullName>
    </recommendedName>
</protein>
<dbReference type="AlphaFoldDB" id="A0A7W5ZVW9"/>
<keyword evidence="3" id="KW-1185">Reference proteome</keyword>